<evidence type="ECO:0000313" key="2">
    <source>
        <dbReference type="EMBL" id="GAA5093951.1"/>
    </source>
</evidence>
<dbReference type="RefSeq" id="WP_345204422.1">
    <property type="nucleotide sequence ID" value="NZ_BAABHX010000003.1"/>
</dbReference>
<gene>
    <name evidence="2" type="ORF">GCM10023210_25160</name>
</gene>
<evidence type="ECO:0008006" key="4">
    <source>
        <dbReference type="Google" id="ProtNLM"/>
    </source>
</evidence>
<feature type="signal peptide" evidence="1">
    <location>
        <begin position="1"/>
        <end position="19"/>
    </location>
</feature>
<feature type="chain" id="PRO_5046065968" description="Lipoprotein" evidence="1">
    <location>
        <begin position="20"/>
        <end position="177"/>
    </location>
</feature>
<name>A0ABP9MES9_9FLAO</name>
<proteinExistence type="predicted"/>
<keyword evidence="3" id="KW-1185">Reference proteome</keyword>
<keyword evidence="1" id="KW-0732">Signal</keyword>
<organism evidence="2 3">
    <name type="scientific">Chryseobacterium ginsengisoli</name>
    <dbReference type="NCBI Taxonomy" id="363853"/>
    <lineage>
        <taxon>Bacteria</taxon>
        <taxon>Pseudomonadati</taxon>
        <taxon>Bacteroidota</taxon>
        <taxon>Flavobacteriia</taxon>
        <taxon>Flavobacteriales</taxon>
        <taxon>Weeksellaceae</taxon>
        <taxon>Chryseobacterium group</taxon>
        <taxon>Chryseobacterium</taxon>
    </lineage>
</organism>
<dbReference type="EMBL" id="BAABHX010000003">
    <property type="protein sequence ID" value="GAA5093951.1"/>
    <property type="molecule type" value="Genomic_DNA"/>
</dbReference>
<evidence type="ECO:0000256" key="1">
    <source>
        <dbReference type="SAM" id="SignalP"/>
    </source>
</evidence>
<comment type="caution">
    <text evidence="2">The sequence shown here is derived from an EMBL/GenBank/DDBJ whole genome shotgun (WGS) entry which is preliminary data.</text>
</comment>
<dbReference type="Proteomes" id="UP001500353">
    <property type="component" value="Unassembled WGS sequence"/>
</dbReference>
<reference evidence="3" key="1">
    <citation type="journal article" date="2019" name="Int. J. Syst. Evol. Microbiol.">
        <title>The Global Catalogue of Microorganisms (GCM) 10K type strain sequencing project: providing services to taxonomists for standard genome sequencing and annotation.</title>
        <authorList>
            <consortium name="The Broad Institute Genomics Platform"/>
            <consortium name="The Broad Institute Genome Sequencing Center for Infectious Disease"/>
            <person name="Wu L."/>
            <person name="Ma J."/>
        </authorList>
    </citation>
    <scope>NUCLEOTIDE SEQUENCE [LARGE SCALE GENOMIC DNA]</scope>
    <source>
        <strain evidence="3">JCM 18019</strain>
    </source>
</reference>
<accession>A0ABP9MES9</accession>
<protein>
    <recommendedName>
        <fullName evidence="4">Lipoprotein</fullName>
    </recommendedName>
</protein>
<sequence length="177" mass="20144">MKKFLPILLLAFVSLFIFSCDDNSNDNPTYQDNDTYSQMRDVTGTFNAANSYAFTQGINIQSTDVVLVYRFLGDSWQLIPKMMYLPNATGMPTNREFQYNFVFSSQNVQISVDDENFNLSTGLTSAEATQYLTNQKFRIVLVPASSGKTNIDYNDYNAVVKYYNLDESKVIETKVSK</sequence>
<dbReference type="PROSITE" id="PS51257">
    <property type="entry name" value="PROKAR_LIPOPROTEIN"/>
    <property type="match status" value="1"/>
</dbReference>
<evidence type="ECO:0000313" key="3">
    <source>
        <dbReference type="Proteomes" id="UP001500353"/>
    </source>
</evidence>